<evidence type="ECO:0000313" key="1">
    <source>
        <dbReference type="EMBL" id="TKS53197.1"/>
    </source>
</evidence>
<protein>
    <submittedName>
        <fullName evidence="1">Uncharacterized protein</fullName>
    </submittedName>
</protein>
<accession>A0A4Z1REV1</accession>
<keyword evidence="2" id="KW-1185">Reference proteome</keyword>
<name>A0A4Z1REV1_9GAMM</name>
<dbReference type="Proteomes" id="UP000298681">
    <property type="component" value="Unassembled WGS sequence"/>
</dbReference>
<reference evidence="1 2" key="1">
    <citation type="submission" date="2019-01" db="EMBL/GenBank/DDBJ databases">
        <authorList>
            <person name="Zhang S."/>
        </authorList>
    </citation>
    <scope>NUCLEOTIDE SEQUENCE [LARGE SCALE GENOMIC DNA]</scope>
    <source>
        <strain evidence="1 2">1626</strain>
    </source>
</reference>
<proteinExistence type="predicted"/>
<dbReference type="AlphaFoldDB" id="A0A4Z1REV1"/>
<organism evidence="1 2">
    <name type="scientific">Luteimonas yindakuii</name>
    <dbReference type="NCBI Taxonomy" id="2565782"/>
    <lineage>
        <taxon>Bacteria</taxon>
        <taxon>Pseudomonadati</taxon>
        <taxon>Pseudomonadota</taxon>
        <taxon>Gammaproteobacteria</taxon>
        <taxon>Lysobacterales</taxon>
        <taxon>Lysobacteraceae</taxon>
        <taxon>Luteimonas</taxon>
    </lineage>
</organism>
<dbReference type="EMBL" id="SPUH01000002">
    <property type="protein sequence ID" value="TKS53197.1"/>
    <property type="molecule type" value="Genomic_DNA"/>
</dbReference>
<comment type="caution">
    <text evidence="1">The sequence shown here is derived from an EMBL/GenBank/DDBJ whole genome shotgun (WGS) entry which is preliminary data.</text>
</comment>
<gene>
    <name evidence="1" type="ORF">E4582_13535</name>
</gene>
<sequence length="161" mass="17363">MMLLASTLAACAGHRGHVIHEMVPPAGRTPYPLGAQQRLFLMPVPVTAPMPSLVGGRWPRVGTVVCVEFTVTIAGETVDIHTAGPNECGGLAPLASDHHVRLRAAVEDALARWTWRSGAICTFPEGVQPNDACRADGILYEAVPMRLDYRFTFEPGRHVGK</sequence>
<evidence type="ECO:0000313" key="2">
    <source>
        <dbReference type="Proteomes" id="UP000298681"/>
    </source>
</evidence>